<sequence length="98" mass="10754">MLDRYLASAAYKGQVRRTKASSARDDNLFHSVKGLHKTHGSLTAEARGRLAGFSTARTRVGIFTAATVLLLMIGYGFGSRKRTAARQLIDRKSKKTGR</sequence>
<name>A0A271LD82_9HYPH</name>
<evidence type="ECO:0000313" key="2">
    <source>
        <dbReference type="EMBL" id="PAQ06063.1"/>
    </source>
</evidence>
<keyword evidence="3" id="KW-1185">Reference proteome</keyword>
<reference evidence="2 3" key="1">
    <citation type="submission" date="2017-08" db="EMBL/GenBank/DDBJ databases">
        <title>Mesorhizobium wenxinae sp. nov., a novel rhizobial species isolated from root nodules of chickpea (Cicer arietinum L.).</title>
        <authorList>
            <person name="Zhang J."/>
        </authorList>
    </citation>
    <scope>NUCLEOTIDE SEQUENCE [LARGE SCALE GENOMIC DNA]</scope>
    <source>
        <strain evidence="2 3">SDW018</strain>
    </source>
</reference>
<evidence type="ECO:0000313" key="3">
    <source>
        <dbReference type="Proteomes" id="UP000216442"/>
    </source>
</evidence>
<evidence type="ECO:0000256" key="1">
    <source>
        <dbReference type="SAM" id="Phobius"/>
    </source>
</evidence>
<comment type="caution">
    <text evidence="2">The sequence shown here is derived from an EMBL/GenBank/DDBJ whole genome shotgun (WGS) entry which is preliminary data.</text>
</comment>
<dbReference type="EMBL" id="NPKJ01000068">
    <property type="protein sequence ID" value="PAQ06063.1"/>
    <property type="molecule type" value="Genomic_DNA"/>
</dbReference>
<keyword evidence="1" id="KW-0472">Membrane</keyword>
<protein>
    <submittedName>
        <fullName evidence="2">Uncharacterized protein</fullName>
    </submittedName>
</protein>
<dbReference type="Proteomes" id="UP000216442">
    <property type="component" value="Unassembled WGS sequence"/>
</dbReference>
<organism evidence="2 3">
    <name type="scientific">Mesorhizobium temperatum</name>
    <dbReference type="NCBI Taxonomy" id="241416"/>
    <lineage>
        <taxon>Bacteria</taxon>
        <taxon>Pseudomonadati</taxon>
        <taxon>Pseudomonadota</taxon>
        <taxon>Alphaproteobacteria</taxon>
        <taxon>Hyphomicrobiales</taxon>
        <taxon>Phyllobacteriaceae</taxon>
        <taxon>Mesorhizobium</taxon>
    </lineage>
</organism>
<keyword evidence="1" id="KW-0812">Transmembrane</keyword>
<proteinExistence type="predicted"/>
<gene>
    <name evidence="2" type="ORF">CIT26_28170</name>
</gene>
<feature type="transmembrane region" description="Helical" evidence="1">
    <location>
        <begin position="60"/>
        <end position="78"/>
    </location>
</feature>
<keyword evidence="1" id="KW-1133">Transmembrane helix</keyword>
<dbReference type="AlphaFoldDB" id="A0A271LD82"/>
<accession>A0A271LD82</accession>